<reference evidence="1" key="1">
    <citation type="journal article" date="2021" name="G3 (Bethesda)">
        <title>Genome and transcriptome analysis of the beet armyworm Spodoptera exigua reveals targets for pest control. .</title>
        <authorList>
            <person name="Simon S."/>
            <person name="Breeschoten T."/>
            <person name="Jansen H.J."/>
            <person name="Dirks R.P."/>
            <person name="Schranz M.E."/>
            <person name="Ros V.I.D."/>
        </authorList>
    </citation>
    <scope>NUCLEOTIDE SEQUENCE</scope>
    <source>
        <strain evidence="1">TB_SE_WUR_2020</strain>
    </source>
</reference>
<comment type="caution">
    <text evidence="1">The sequence shown here is derived from an EMBL/GenBank/DDBJ whole genome shotgun (WGS) entry which is preliminary data.</text>
</comment>
<evidence type="ECO:0000313" key="1">
    <source>
        <dbReference type="EMBL" id="KAH9638082.1"/>
    </source>
</evidence>
<proteinExistence type="predicted"/>
<dbReference type="AlphaFoldDB" id="A0A922MJT0"/>
<dbReference type="EMBL" id="JACEFF010000418">
    <property type="protein sequence ID" value="KAH9638082.1"/>
    <property type="molecule type" value="Genomic_DNA"/>
</dbReference>
<accession>A0A922MJT0</accession>
<organism evidence="1 2">
    <name type="scientific">Spodoptera exigua</name>
    <name type="common">Beet armyworm</name>
    <name type="synonym">Noctua fulgens</name>
    <dbReference type="NCBI Taxonomy" id="7107"/>
    <lineage>
        <taxon>Eukaryota</taxon>
        <taxon>Metazoa</taxon>
        <taxon>Ecdysozoa</taxon>
        <taxon>Arthropoda</taxon>
        <taxon>Hexapoda</taxon>
        <taxon>Insecta</taxon>
        <taxon>Pterygota</taxon>
        <taxon>Neoptera</taxon>
        <taxon>Endopterygota</taxon>
        <taxon>Lepidoptera</taxon>
        <taxon>Glossata</taxon>
        <taxon>Ditrysia</taxon>
        <taxon>Noctuoidea</taxon>
        <taxon>Noctuidae</taxon>
        <taxon>Amphipyrinae</taxon>
        <taxon>Spodoptera</taxon>
    </lineage>
</organism>
<dbReference type="Proteomes" id="UP000814243">
    <property type="component" value="Unassembled WGS sequence"/>
</dbReference>
<sequence>MNEKKLVQNFKSYINVSPLSKGEKNGSLQEVKPKLLNEQENDVLQTLDTYVNNGLLLSSGELVTGAAHSVVMLTPLSEWDRGRFGSLFITNYKLSFVPLENSTNDVSTYTRCLAFHGGMEQQFF</sequence>
<name>A0A922MJT0_SPOEX</name>
<gene>
    <name evidence="1" type="ORF">HF086_014943</name>
</gene>
<protein>
    <submittedName>
        <fullName evidence="1">Uncharacterized protein</fullName>
    </submittedName>
</protein>
<evidence type="ECO:0000313" key="2">
    <source>
        <dbReference type="Proteomes" id="UP000814243"/>
    </source>
</evidence>